<keyword evidence="9" id="KW-0808">Transferase</keyword>
<dbReference type="GO" id="GO:0016020">
    <property type="term" value="C:membrane"/>
    <property type="evidence" value="ECO:0007669"/>
    <property type="project" value="UniProtKB-SubCell"/>
</dbReference>
<keyword evidence="6" id="KW-0175">Coiled coil</keyword>
<keyword evidence="4" id="KW-1133">Transmembrane helix</keyword>
<sequence length="480" mass="55143">MIAAFTIGSQLFLQIYLHKEEENSHIINISGRQRMFSQKITKEALLILRAKNITEFSQHQQKLKLALNLWNHSHQGLLKGDALLNLPKPDLDQVNKKKFRQIKPYKDSITQASQKLIQARFSINTLEQKAYVDQILNNEEEFLKLMNHITFQFAKLSKDNITKFRNLEMMLMSVTLLLLGIEGFFIFRPTFKQINENTVALQENKEEIEAQNQMLNQVLVKTQVQNDNLIASIKYAQTIQNACLSIDSSISNYLNKDLFILFKPLQVVSGDFYYLVETESHYIAAAVDCQGHGIPGAFLSMIGVAILNDIVKAEKITEPNEILYEMHQKVRKTLHQEDNDNKDGMDISLISKPKDKSEIHFAGAKNPLVYIKNNELHKIKGDRFAIGGDNIQENPFTAHTITYSQLTMVYLFSDGYLDQFGGPDRRKFMNARFEKALKENYQKPLSQQKSILESTLENWMQVGNESQIDDILVMGIKFTV</sequence>
<dbReference type="Pfam" id="PF07228">
    <property type="entry name" value="SpoIIE"/>
    <property type="match status" value="1"/>
</dbReference>
<evidence type="ECO:0000259" key="7">
    <source>
        <dbReference type="Pfam" id="PF07228"/>
    </source>
</evidence>
<keyword evidence="9" id="KW-0723">Serine/threonine-protein kinase</keyword>
<reference evidence="9 10" key="1">
    <citation type="submission" date="2007-01" db="EMBL/GenBank/DDBJ databases">
        <authorList>
            <person name="Haygood M."/>
            <person name="Podell S."/>
            <person name="Anderson C."/>
            <person name="Hopkinson B."/>
            <person name="Roe K."/>
            <person name="Barbeau K."/>
            <person name="Gaasterland T."/>
            <person name="Ferriera S."/>
            <person name="Johnson J."/>
            <person name="Kravitz S."/>
            <person name="Beeson K."/>
            <person name="Sutton G."/>
            <person name="Rogers Y.-H."/>
            <person name="Friedman R."/>
            <person name="Frazier M."/>
            <person name="Venter J.C."/>
        </authorList>
    </citation>
    <scope>NUCLEOTIDE SEQUENCE [LARGE SCALE GENOMIC DNA]</scope>
    <source>
        <strain evidence="9 10">ATCC 23134</strain>
    </source>
</reference>
<keyword evidence="9" id="KW-0418">Kinase</keyword>
<comment type="caution">
    <text evidence="9">The sequence shown here is derived from an EMBL/GenBank/DDBJ whole genome shotgun (WGS) entry which is preliminary data.</text>
</comment>
<dbReference type="eggNOG" id="COG2208">
    <property type="taxonomic scope" value="Bacteria"/>
</dbReference>
<proteinExistence type="predicted"/>
<feature type="domain" description="NarX-like N-terminal" evidence="8">
    <location>
        <begin position="17"/>
        <end position="102"/>
    </location>
</feature>
<keyword evidence="5" id="KW-0472">Membrane</keyword>
<evidence type="ECO:0000256" key="6">
    <source>
        <dbReference type="SAM" id="Coils"/>
    </source>
</evidence>
<dbReference type="InterPro" id="IPR052016">
    <property type="entry name" value="Bact_Sigma-Reg"/>
</dbReference>
<accession>A1ZFP0</accession>
<dbReference type="GO" id="GO:0004674">
    <property type="term" value="F:protein serine/threonine kinase activity"/>
    <property type="evidence" value="ECO:0007669"/>
    <property type="project" value="UniProtKB-KW"/>
</dbReference>
<keyword evidence="10" id="KW-1185">Reference proteome</keyword>
<dbReference type="InterPro" id="IPR001932">
    <property type="entry name" value="PPM-type_phosphatase-like_dom"/>
</dbReference>
<dbReference type="EMBL" id="AAWS01000005">
    <property type="protein sequence ID" value="EAY30814.1"/>
    <property type="molecule type" value="Genomic_DNA"/>
</dbReference>
<keyword evidence="3" id="KW-0378">Hydrolase</keyword>
<evidence type="ECO:0000313" key="9">
    <source>
        <dbReference type="EMBL" id="EAY30814.1"/>
    </source>
</evidence>
<dbReference type="AlphaFoldDB" id="A1ZFP0"/>
<evidence type="ECO:0000313" key="10">
    <source>
        <dbReference type="Proteomes" id="UP000004095"/>
    </source>
</evidence>
<dbReference type="InterPro" id="IPR036457">
    <property type="entry name" value="PPM-type-like_dom_sf"/>
</dbReference>
<evidence type="ECO:0000256" key="4">
    <source>
        <dbReference type="ARBA" id="ARBA00022989"/>
    </source>
</evidence>
<evidence type="ECO:0000256" key="5">
    <source>
        <dbReference type="ARBA" id="ARBA00023136"/>
    </source>
</evidence>
<dbReference type="PANTHER" id="PTHR43156:SF9">
    <property type="entry name" value="HAMP DOMAIN-CONTAINING PROTEIN"/>
    <property type="match status" value="1"/>
</dbReference>
<dbReference type="Pfam" id="PF13675">
    <property type="entry name" value="PilJ"/>
    <property type="match status" value="1"/>
</dbReference>
<dbReference type="eggNOG" id="COG2199">
    <property type="taxonomic scope" value="Bacteria"/>
</dbReference>
<dbReference type="InterPro" id="IPR029095">
    <property type="entry name" value="NarX-like_N"/>
</dbReference>
<evidence type="ECO:0000259" key="8">
    <source>
        <dbReference type="Pfam" id="PF13675"/>
    </source>
</evidence>
<feature type="domain" description="PPM-type phosphatase" evidence="7">
    <location>
        <begin position="280"/>
        <end position="478"/>
    </location>
</feature>
<keyword evidence="2" id="KW-0812">Transmembrane</keyword>
<organism evidence="9 10">
    <name type="scientific">Microscilla marina ATCC 23134</name>
    <dbReference type="NCBI Taxonomy" id="313606"/>
    <lineage>
        <taxon>Bacteria</taxon>
        <taxon>Pseudomonadati</taxon>
        <taxon>Bacteroidota</taxon>
        <taxon>Cytophagia</taxon>
        <taxon>Cytophagales</taxon>
        <taxon>Microscillaceae</taxon>
        <taxon>Microscilla</taxon>
    </lineage>
</organism>
<dbReference type="Proteomes" id="UP000004095">
    <property type="component" value="Unassembled WGS sequence"/>
</dbReference>
<dbReference type="Gene3D" id="3.60.40.10">
    <property type="entry name" value="PPM-type phosphatase domain"/>
    <property type="match status" value="1"/>
</dbReference>
<evidence type="ECO:0000256" key="2">
    <source>
        <dbReference type="ARBA" id="ARBA00022692"/>
    </source>
</evidence>
<evidence type="ECO:0000256" key="1">
    <source>
        <dbReference type="ARBA" id="ARBA00004141"/>
    </source>
</evidence>
<name>A1ZFP0_MICM2</name>
<dbReference type="PANTHER" id="PTHR43156">
    <property type="entry name" value="STAGE II SPORULATION PROTEIN E-RELATED"/>
    <property type="match status" value="1"/>
</dbReference>
<protein>
    <submittedName>
        <fullName evidence="9">Serine/threonine protein kinases</fullName>
    </submittedName>
</protein>
<comment type="subcellular location">
    <subcellularLocation>
        <location evidence="1">Membrane</location>
        <topology evidence="1">Multi-pass membrane protein</topology>
    </subcellularLocation>
</comment>
<gene>
    <name evidence="9" type="ORF">M23134_01138</name>
</gene>
<dbReference type="GO" id="GO:0016791">
    <property type="term" value="F:phosphatase activity"/>
    <property type="evidence" value="ECO:0007669"/>
    <property type="project" value="TreeGrafter"/>
</dbReference>
<feature type="coiled-coil region" evidence="6">
    <location>
        <begin position="191"/>
        <end position="225"/>
    </location>
</feature>
<evidence type="ECO:0000256" key="3">
    <source>
        <dbReference type="ARBA" id="ARBA00022801"/>
    </source>
</evidence>